<sequence>LSVHKKKYRQRTCNFVLEEQQRRFIFKRSNHSPRPPLPPPIGDVATPNNHILTLKNRSTMATMNQRRPLDAPLDGPVHREKPTGLLTRFVPARIQHSKFYGLFLRLTRVLQFLSSVISLGVFSQRLFKVYRLVNSIKTRRGVNGAYGAVEGILAAAVLYTLITTILGCIKKNSSPGTKSWLRWLWVVLDLLFVGAFIAVAVLTSPSGGMAGPRHCYNEGRLRDGSNNASGETASTDDTCNLPWGTFILSILSTLLHAITASFHEVKDHRRRNKLTIAEEEKAMHRGHGEPGYNAPTHNAPGHVGHGQAGHAGNAGGYTNGSVPRSGNARS</sequence>
<evidence type="ECO:0008006" key="5">
    <source>
        <dbReference type="Google" id="ProtNLM"/>
    </source>
</evidence>
<feature type="transmembrane region" description="Helical" evidence="2">
    <location>
        <begin position="181"/>
        <end position="202"/>
    </location>
</feature>
<keyword evidence="2" id="KW-0812">Transmembrane</keyword>
<dbReference type="EMBL" id="LFIW01000748">
    <property type="protein sequence ID" value="KZL84984.1"/>
    <property type="molecule type" value="Genomic_DNA"/>
</dbReference>
<evidence type="ECO:0000256" key="1">
    <source>
        <dbReference type="SAM" id="MobiDB-lite"/>
    </source>
</evidence>
<feature type="compositionally biased region" description="Gly residues" evidence="1">
    <location>
        <begin position="303"/>
        <end position="318"/>
    </location>
</feature>
<feature type="transmembrane region" description="Helical" evidence="2">
    <location>
        <begin position="102"/>
        <end position="124"/>
    </location>
</feature>
<evidence type="ECO:0000313" key="4">
    <source>
        <dbReference type="Proteomes" id="UP000076584"/>
    </source>
</evidence>
<organism evidence="3 4">
    <name type="scientific">Colletotrichum incanum</name>
    <name type="common">Soybean anthracnose fungus</name>
    <dbReference type="NCBI Taxonomy" id="1573173"/>
    <lineage>
        <taxon>Eukaryota</taxon>
        <taxon>Fungi</taxon>
        <taxon>Dikarya</taxon>
        <taxon>Ascomycota</taxon>
        <taxon>Pezizomycotina</taxon>
        <taxon>Sordariomycetes</taxon>
        <taxon>Hypocreomycetidae</taxon>
        <taxon>Glomerellales</taxon>
        <taxon>Glomerellaceae</taxon>
        <taxon>Colletotrichum</taxon>
        <taxon>Colletotrichum spaethianum species complex</taxon>
    </lineage>
</organism>
<feature type="transmembrane region" description="Helical" evidence="2">
    <location>
        <begin position="243"/>
        <end position="263"/>
    </location>
</feature>
<dbReference type="AlphaFoldDB" id="A0A167ED33"/>
<feature type="compositionally biased region" description="Polar residues" evidence="1">
    <location>
        <begin position="319"/>
        <end position="330"/>
    </location>
</feature>
<keyword evidence="2" id="KW-0472">Membrane</keyword>
<evidence type="ECO:0000313" key="3">
    <source>
        <dbReference type="EMBL" id="KZL84984.1"/>
    </source>
</evidence>
<accession>A0A167ED33</accession>
<protein>
    <recommendedName>
        <fullName evidence="5">MARVEL domain-containing protein</fullName>
    </recommendedName>
</protein>
<comment type="caution">
    <text evidence="3">The sequence shown here is derived from an EMBL/GenBank/DDBJ whole genome shotgun (WGS) entry which is preliminary data.</text>
</comment>
<proteinExistence type="predicted"/>
<reference evidence="3 4" key="1">
    <citation type="submission" date="2015-06" db="EMBL/GenBank/DDBJ databases">
        <title>Survival trade-offs in plant roots during colonization by closely related pathogenic and mutualistic fungi.</title>
        <authorList>
            <person name="Hacquard S."/>
            <person name="Kracher B."/>
            <person name="Hiruma K."/>
            <person name="Weinman A."/>
            <person name="Muench P."/>
            <person name="Garrido Oter R."/>
            <person name="Ver Loren van Themaat E."/>
            <person name="Dallerey J.-F."/>
            <person name="Damm U."/>
            <person name="Henrissat B."/>
            <person name="Lespinet O."/>
            <person name="Thon M."/>
            <person name="Kemen E."/>
            <person name="McHardy A.C."/>
            <person name="Schulze-Lefert P."/>
            <person name="O'Connell R.J."/>
        </authorList>
    </citation>
    <scope>NUCLEOTIDE SEQUENCE [LARGE SCALE GENOMIC DNA]</scope>
    <source>
        <strain evidence="3 4">MAFF 238704</strain>
    </source>
</reference>
<dbReference type="Proteomes" id="UP000076584">
    <property type="component" value="Unassembled WGS sequence"/>
</dbReference>
<feature type="region of interest" description="Disordered" evidence="1">
    <location>
        <begin position="283"/>
        <end position="330"/>
    </location>
</feature>
<keyword evidence="2" id="KW-1133">Transmembrane helix</keyword>
<gene>
    <name evidence="3" type="ORF">CI238_04094</name>
</gene>
<keyword evidence="4" id="KW-1185">Reference proteome</keyword>
<evidence type="ECO:0000256" key="2">
    <source>
        <dbReference type="SAM" id="Phobius"/>
    </source>
</evidence>
<name>A0A167ED33_COLIC</name>
<feature type="non-terminal residue" evidence="3">
    <location>
        <position position="1"/>
    </location>
</feature>
<feature type="transmembrane region" description="Helical" evidence="2">
    <location>
        <begin position="144"/>
        <end position="169"/>
    </location>
</feature>